<dbReference type="GO" id="GO:0009288">
    <property type="term" value="C:bacterial-type flagellum"/>
    <property type="evidence" value="ECO:0007669"/>
    <property type="project" value="UniProtKB-SubCell"/>
</dbReference>
<dbReference type="SUPFAM" id="SSF64518">
    <property type="entry name" value="Phase 1 flagellin"/>
    <property type="match status" value="1"/>
</dbReference>
<keyword evidence="8" id="KW-1185">Reference proteome</keyword>
<protein>
    <recommendedName>
        <fullName evidence="4">Flagellin</fullName>
    </recommendedName>
</protein>
<dbReference type="EMBL" id="FNCO01000024">
    <property type="protein sequence ID" value="SDJ24650.1"/>
    <property type="molecule type" value="Genomic_DNA"/>
</dbReference>
<keyword evidence="7" id="KW-0966">Cell projection</keyword>
<keyword evidence="2 4" id="KW-0964">Secreted</keyword>
<dbReference type="Gene3D" id="6.10.10.10">
    <property type="entry name" value="Flagellar export chaperone, C-terminal domain"/>
    <property type="match status" value="1"/>
</dbReference>
<dbReference type="InterPro" id="IPR042187">
    <property type="entry name" value="Flagellin_C_sub2"/>
</dbReference>
<dbReference type="AlphaFoldDB" id="A0A1G8S7J3"/>
<dbReference type="Gene3D" id="1.20.1330.10">
    <property type="entry name" value="f41 fragment of flagellin, N-terminal domain"/>
    <property type="match status" value="1"/>
</dbReference>
<keyword evidence="7" id="KW-0969">Cilium</keyword>
<evidence type="ECO:0000256" key="3">
    <source>
        <dbReference type="ARBA" id="ARBA00023143"/>
    </source>
</evidence>
<feature type="domain" description="Flagellin N-terminal" evidence="5">
    <location>
        <begin position="5"/>
        <end position="142"/>
    </location>
</feature>
<dbReference type="RefSeq" id="WP_074758758.1">
    <property type="nucleotide sequence ID" value="NZ_FNCO01000024.1"/>
</dbReference>
<dbReference type="STRING" id="89065.SAMN05216605_12434"/>
<dbReference type="Proteomes" id="UP000182894">
    <property type="component" value="Unassembled WGS sequence"/>
</dbReference>
<evidence type="ECO:0000256" key="4">
    <source>
        <dbReference type="RuleBase" id="RU362073"/>
    </source>
</evidence>
<accession>A0A1G8S7J3</accession>
<comment type="similarity">
    <text evidence="1 4">Belongs to the bacterial flagellin family.</text>
</comment>
<organism evidence="7 8">
    <name type="scientific">Pseudomonas abietaniphila</name>
    <dbReference type="NCBI Taxonomy" id="89065"/>
    <lineage>
        <taxon>Bacteria</taxon>
        <taxon>Pseudomonadati</taxon>
        <taxon>Pseudomonadota</taxon>
        <taxon>Gammaproteobacteria</taxon>
        <taxon>Pseudomonadales</taxon>
        <taxon>Pseudomonadaceae</taxon>
        <taxon>Pseudomonas</taxon>
    </lineage>
</organism>
<dbReference type="PANTHER" id="PTHR42792:SF2">
    <property type="entry name" value="FLAGELLIN"/>
    <property type="match status" value="1"/>
</dbReference>
<keyword evidence="3 4" id="KW-0975">Bacterial flagellum</keyword>
<name>A0A1G8S7J3_9PSED</name>
<comment type="subcellular location">
    <subcellularLocation>
        <location evidence="4">Secreted</location>
    </subcellularLocation>
    <subcellularLocation>
        <location evidence="4">Bacterial flagellum</location>
    </subcellularLocation>
</comment>
<gene>
    <name evidence="7" type="ORF">SAMN05216605_12434</name>
</gene>
<evidence type="ECO:0000313" key="8">
    <source>
        <dbReference type="Proteomes" id="UP000182894"/>
    </source>
</evidence>
<evidence type="ECO:0000256" key="2">
    <source>
        <dbReference type="ARBA" id="ARBA00022525"/>
    </source>
</evidence>
<dbReference type="OrthoDB" id="9796789at2"/>
<evidence type="ECO:0000256" key="1">
    <source>
        <dbReference type="ARBA" id="ARBA00005709"/>
    </source>
</evidence>
<sequence length="336" mass="35247">MALTVNTNIASLSVQRNLNRSSDALSTSMTRISTGLRINSAKDDAAGMQIATRLTTQIKGLTVAARNANDAISVIQTTEGALQESLGNLQRLRELAIQAKNGTNSPSDREASNKEFGEKMAELNRLAGSTRFGQDLKLLNGTAGVLTFHVGANIGTDEEITLELTQDFSADALFTAKKDDAAVVALLGDPATSVAQVVGKKDVKAGDVVTPRIDGTGIYEGIARVDPLKPTKAELQLESAVAAKNIDDAIAWLDGALATVSAATAELGAKQNRLASTVANINNIVENVTASRGRIEDVDFAAETAQLTKQQTLQQASTAILAQANQLPAAVLKLLQ</sequence>
<dbReference type="PANTHER" id="PTHR42792">
    <property type="entry name" value="FLAGELLIN"/>
    <property type="match status" value="1"/>
</dbReference>
<dbReference type="GO" id="GO:0005576">
    <property type="term" value="C:extracellular region"/>
    <property type="evidence" value="ECO:0007669"/>
    <property type="project" value="UniProtKB-SubCell"/>
</dbReference>
<dbReference type="Pfam" id="PF00669">
    <property type="entry name" value="Flagellin_N"/>
    <property type="match status" value="1"/>
</dbReference>
<reference evidence="8" key="1">
    <citation type="submission" date="2016-10" db="EMBL/GenBank/DDBJ databases">
        <authorList>
            <person name="Varghese N."/>
            <person name="Submissions S."/>
        </authorList>
    </citation>
    <scope>NUCLEOTIDE SEQUENCE [LARGE SCALE GENOMIC DNA]</scope>
    <source>
        <strain evidence="8">ATCC 700689</strain>
    </source>
</reference>
<dbReference type="InterPro" id="IPR001492">
    <property type="entry name" value="Flagellin"/>
</dbReference>
<evidence type="ECO:0000313" key="7">
    <source>
        <dbReference type="EMBL" id="SDJ24650.1"/>
    </source>
</evidence>
<evidence type="ECO:0000259" key="6">
    <source>
        <dbReference type="Pfam" id="PF00700"/>
    </source>
</evidence>
<comment type="function">
    <text evidence="4">Flagellin is the subunit protein which polymerizes to form the filaments of bacterial flagella.</text>
</comment>
<dbReference type="GO" id="GO:0005198">
    <property type="term" value="F:structural molecule activity"/>
    <property type="evidence" value="ECO:0007669"/>
    <property type="project" value="UniProtKB-UniRule"/>
</dbReference>
<dbReference type="Pfam" id="PF00700">
    <property type="entry name" value="Flagellin_C"/>
    <property type="match status" value="1"/>
</dbReference>
<feature type="domain" description="Flagellin C-terminal" evidence="6">
    <location>
        <begin position="252"/>
        <end position="335"/>
    </location>
</feature>
<dbReference type="InterPro" id="IPR001029">
    <property type="entry name" value="Flagellin_N"/>
</dbReference>
<keyword evidence="7" id="KW-0282">Flagellum</keyword>
<proteinExistence type="inferred from homology"/>
<dbReference type="InterPro" id="IPR046358">
    <property type="entry name" value="Flagellin_C"/>
</dbReference>
<evidence type="ECO:0000259" key="5">
    <source>
        <dbReference type="Pfam" id="PF00669"/>
    </source>
</evidence>
<dbReference type="PRINTS" id="PR00207">
    <property type="entry name" value="FLAGELLIN"/>
</dbReference>